<evidence type="ECO:0000259" key="2">
    <source>
        <dbReference type="SMART" id="SM00065"/>
    </source>
</evidence>
<dbReference type="EMBL" id="CP000804">
    <property type="protein sequence ID" value="ABU58187.1"/>
    <property type="molecule type" value="Genomic_DNA"/>
</dbReference>
<dbReference type="InterPro" id="IPR031621">
    <property type="entry name" value="HisKA_7TM"/>
</dbReference>
<gene>
    <name evidence="3" type="ordered locus">Rcas_2101</name>
</gene>
<dbReference type="AlphaFoldDB" id="A7NL17"/>
<dbReference type="KEGG" id="rca:Rcas_2101"/>
<evidence type="ECO:0000313" key="4">
    <source>
        <dbReference type="Proteomes" id="UP000000263"/>
    </source>
</evidence>
<reference evidence="3 4" key="1">
    <citation type="submission" date="2007-08" db="EMBL/GenBank/DDBJ databases">
        <title>Complete sequence of Roseiflexus castenholzii DSM 13941.</title>
        <authorList>
            <consortium name="US DOE Joint Genome Institute"/>
            <person name="Copeland A."/>
            <person name="Lucas S."/>
            <person name="Lapidus A."/>
            <person name="Barry K."/>
            <person name="Glavina del Rio T."/>
            <person name="Dalin E."/>
            <person name="Tice H."/>
            <person name="Pitluck S."/>
            <person name="Thompson L.S."/>
            <person name="Brettin T."/>
            <person name="Bruce D."/>
            <person name="Detter J.C."/>
            <person name="Han C."/>
            <person name="Tapia R."/>
            <person name="Schmutz J."/>
            <person name="Larimer F."/>
            <person name="Land M."/>
            <person name="Hauser L."/>
            <person name="Kyrpides N."/>
            <person name="Mikhailova N."/>
            <person name="Bryant D.A."/>
            <person name="Hanada S."/>
            <person name="Tsukatani Y."/>
            <person name="Richardson P."/>
        </authorList>
    </citation>
    <scope>NUCLEOTIDE SEQUENCE [LARGE SCALE GENOMIC DNA]</scope>
    <source>
        <strain evidence="4">DSM 13941 / HLO8</strain>
    </source>
</reference>
<protein>
    <recommendedName>
        <fullName evidence="2">GAF domain-containing protein</fullName>
    </recommendedName>
</protein>
<keyword evidence="4" id="KW-1185">Reference proteome</keyword>
<keyword evidence="1" id="KW-0812">Transmembrane</keyword>
<accession>A7NL17</accession>
<feature type="transmembrane region" description="Helical" evidence="1">
    <location>
        <begin position="42"/>
        <end position="59"/>
    </location>
</feature>
<dbReference type="SUPFAM" id="SSF55781">
    <property type="entry name" value="GAF domain-like"/>
    <property type="match status" value="1"/>
</dbReference>
<dbReference type="HOGENOM" id="CLU_428759_0_0_0"/>
<dbReference type="Proteomes" id="UP000000263">
    <property type="component" value="Chromosome"/>
</dbReference>
<feature type="transmembrane region" description="Helical" evidence="1">
    <location>
        <begin position="149"/>
        <end position="173"/>
    </location>
</feature>
<organism evidence="3 4">
    <name type="scientific">Roseiflexus castenholzii (strain DSM 13941 / HLO8)</name>
    <dbReference type="NCBI Taxonomy" id="383372"/>
    <lineage>
        <taxon>Bacteria</taxon>
        <taxon>Bacillati</taxon>
        <taxon>Chloroflexota</taxon>
        <taxon>Chloroflexia</taxon>
        <taxon>Chloroflexales</taxon>
        <taxon>Roseiflexineae</taxon>
        <taxon>Roseiflexaceae</taxon>
        <taxon>Roseiflexus</taxon>
    </lineage>
</organism>
<proteinExistence type="predicted"/>
<evidence type="ECO:0000313" key="3">
    <source>
        <dbReference type="EMBL" id="ABU58187.1"/>
    </source>
</evidence>
<feature type="transmembrane region" description="Helical" evidence="1">
    <location>
        <begin position="258"/>
        <end position="276"/>
    </location>
</feature>
<feature type="transmembrane region" description="Helical" evidence="1">
    <location>
        <begin position="79"/>
        <end position="98"/>
    </location>
</feature>
<evidence type="ECO:0000256" key="1">
    <source>
        <dbReference type="SAM" id="Phobius"/>
    </source>
</evidence>
<dbReference type="InterPro" id="IPR003018">
    <property type="entry name" value="GAF"/>
</dbReference>
<keyword evidence="1" id="KW-1133">Transmembrane helix</keyword>
<dbReference type="RefSeq" id="WP_012120611.1">
    <property type="nucleotide sequence ID" value="NC_009767.1"/>
</dbReference>
<dbReference type="Pfam" id="PF16927">
    <property type="entry name" value="HisKA_7TM"/>
    <property type="match status" value="1"/>
</dbReference>
<sequence length="646" mass="71874">MTDLPFLTNLLLAINDLLTSAVLIVSFSLLVYLVLQNRYTPIARALAVLLGSIVVVFGGDVLTQQVQREETLHILLRAQWLGIVGVPAGYIHLADALLDFSGQRHLRRRWSVPVAYAISVVFLVFAWGTDLVLRNGVQVQPVAQFNAGPLFWLFTVYFAIACLIGLAASLRVRQAALTPTLRRRMTYLSLTFVGPAIAVYPFLVIPGPEYFVPFALVLFLVAVGNVAVMLMTTVMVYSIAFQGLPLPDRLIKQDFIRWVLYGPFVGVCIALFLRATPVLARWLGLPEQVLLTAGVVMMTVMMPLFVNRLKPYLDALVYAQDHAEIDYLRALPRNTFTQTDLRSLLENTLVVVCGALRSETGFVAAPDDAGGYTVKMLVGSRQVVRRFVNDHPLVDLIERLSRLPPRPAGDTPPAETFLRVEGFWLLPLRAPNGELIGCLGVAYPHDTLGADARRLIGALAHRMELALETVQMQQRLFNTLRGLGPDMQSLQHLSTQLEQATPASLQTLEADVALLPEFPQLVKEALAHYWGGPKLSESPLLGLRTVQRILDEQGGSPTRALQAVLRQAIENLRPDAQLDPSAQEWLLYNILEMRFLQGRRIRETADRLAMSESDLYRKQRIAVEEVARQLALMEEAANRVAVEKNL</sequence>
<dbReference type="eggNOG" id="COG2205">
    <property type="taxonomic scope" value="Bacteria"/>
</dbReference>
<feature type="transmembrane region" description="Helical" evidence="1">
    <location>
        <begin position="185"/>
        <end position="205"/>
    </location>
</feature>
<keyword evidence="1" id="KW-0472">Membrane</keyword>
<dbReference type="SMART" id="SM00065">
    <property type="entry name" value="GAF"/>
    <property type="match status" value="1"/>
</dbReference>
<feature type="transmembrane region" description="Helical" evidence="1">
    <location>
        <begin position="211"/>
        <end position="237"/>
    </location>
</feature>
<feature type="transmembrane region" description="Helical" evidence="1">
    <location>
        <begin position="12"/>
        <end position="35"/>
    </location>
</feature>
<feature type="transmembrane region" description="Helical" evidence="1">
    <location>
        <begin position="288"/>
        <end position="306"/>
    </location>
</feature>
<dbReference type="STRING" id="383372.Rcas_2101"/>
<feature type="transmembrane region" description="Helical" evidence="1">
    <location>
        <begin position="110"/>
        <end position="129"/>
    </location>
</feature>
<dbReference type="OrthoDB" id="144042at2"/>
<feature type="domain" description="GAF" evidence="2">
    <location>
        <begin position="340"/>
        <end position="477"/>
    </location>
</feature>
<name>A7NL17_ROSCS</name>